<evidence type="ECO:0000313" key="3">
    <source>
        <dbReference type="Proteomes" id="UP001204562"/>
    </source>
</evidence>
<dbReference type="Gene3D" id="3.55.50.10">
    <property type="entry name" value="Baseplate protein-like domains"/>
    <property type="match status" value="1"/>
</dbReference>
<comment type="caution">
    <text evidence="2">The sequence shown here is derived from an EMBL/GenBank/DDBJ whole genome shotgun (WGS) entry which is preliminary data.</text>
</comment>
<gene>
    <name evidence="2" type="ORF">NE579_01765</name>
</gene>
<dbReference type="Proteomes" id="UP001204562">
    <property type="component" value="Unassembled WGS sequence"/>
</dbReference>
<proteinExistence type="predicted"/>
<name>A0AAW5JIM5_9FIRM</name>
<evidence type="ECO:0000313" key="2">
    <source>
        <dbReference type="EMBL" id="MCQ4769193.1"/>
    </source>
</evidence>
<accession>A0AAW5JIM5</accession>
<dbReference type="EMBL" id="JANFYS010000002">
    <property type="protein sequence ID" value="MCQ4769193.1"/>
    <property type="molecule type" value="Genomic_DNA"/>
</dbReference>
<dbReference type="InterPro" id="IPR053981">
    <property type="entry name" value="Gp44/GpP-like_2nd"/>
</dbReference>
<dbReference type="AlphaFoldDB" id="A0AAW5JIM5"/>
<protein>
    <recommendedName>
        <fullName evidence="1">Baseplate hub protein gp44/GpP-like second domain-containing protein</fullName>
    </recommendedName>
</protein>
<feature type="domain" description="Baseplate hub protein gp44/GpP-like second" evidence="1">
    <location>
        <begin position="92"/>
        <end position="170"/>
    </location>
</feature>
<dbReference type="Pfam" id="PF22255">
    <property type="entry name" value="Gp44-like_2nd"/>
    <property type="match status" value="1"/>
</dbReference>
<sequence>MMETALTRWDGRVFTLPALLSCTLEYTAGVPCDSFALRCLWDRGLEGGLADLVGFTAWEDGQRVFQGVVDECECRFGDSGSTLTVSGRGMAALLLDNEAQAADYQTATAADILRDHVEPYGIQVAGGYRLPPVEGFSVASGSSEWQVLYDFARYHGGVAPRFDRQGRLVLSPWQDGERLVIDDKTAVTELICREKRYGVLSEILVRDKTRQQAERMVNRTFAEQGGRCRRVLTMPGRSGYQAMRYRGEFQLQRSQAERSRLELTVPQRFFAWPGDLVRLDRTGLGCNGVYRVLEAAVELDGQGGRTRLVLGEPESVL</sequence>
<organism evidence="2 3">
    <name type="scientific">Intestinimonas massiliensis</name>
    <name type="common">ex Afouda et al. 2020</name>
    <dbReference type="NCBI Taxonomy" id="1673721"/>
    <lineage>
        <taxon>Bacteria</taxon>
        <taxon>Bacillati</taxon>
        <taxon>Bacillota</taxon>
        <taxon>Clostridia</taxon>
        <taxon>Eubacteriales</taxon>
        <taxon>Intestinimonas</taxon>
    </lineage>
</organism>
<evidence type="ECO:0000259" key="1">
    <source>
        <dbReference type="Pfam" id="PF22255"/>
    </source>
</evidence>
<dbReference type="SUPFAM" id="SSF69279">
    <property type="entry name" value="Phage tail proteins"/>
    <property type="match status" value="2"/>
</dbReference>
<reference evidence="2" key="1">
    <citation type="submission" date="2022-06" db="EMBL/GenBank/DDBJ databases">
        <title>Isolation of gut microbiota from human fecal samples.</title>
        <authorList>
            <person name="Pamer E.G."/>
            <person name="Barat B."/>
            <person name="Waligurski E."/>
            <person name="Medina S."/>
            <person name="Paddock L."/>
            <person name="Mostad J."/>
        </authorList>
    </citation>
    <scope>NUCLEOTIDE SEQUENCE</scope>
    <source>
        <strain evidence="2">DFI.9.91</strain>
    </source>
</reference>